<dbReference type="PANTHER" id="PTHR48228:SF5">
    <property type="entry name" value="ALPHA-METHYLACYL-COA RACEMASE"/>
    <property type="match status" value="1"/>
</dbReference>
<dbReference type="PANTHER" id="PTHR48228">
    <property type="entry name" value="SUCCINYL-COA--D-CITRAMALATE COA-TRANSFERASE"/>
    <property type="match status" value="1"/>
</dbReference>
<dbReference type="EMBL" id="PXYW01000029">
    <property type="protein sequence ID" value="PSR32999.1"/>
    <property type="molecule type" value="Genomic_DNA"/>
</dbReference>
<proteinExistence type="predicted"/>
<sequence>MLQGIKVLDFTMLLPGPYATLRLSDLGAEIIKVEPPGGDPARQLGDGVVFLANNRNKHSVVLDLKTETGISQALHLAESCDVIVEGFRPGVAHRLGIGYDAVRDINPGVIYCSLTGYGQNGPMRDLAGHDLNYLAVSGVLDQLRDASGTPIVPTVQFADLLGGIVAVESILAALVQRQRTGRGQFIDISMTDALMGLLTNHLLIEGKTGYGHGVEVLSGSVLCYRIYKTQDGRYMSLGALEPKFWQSFCLAVNRNDWIALQFSPAIDENPAFRELTQLFLQHDAEYWTVLGNQADCCLQPVLKVSELKDQEHVRERGTIFELETAHWGSLQQVSTHAGGHRASATVVPTEPQELNPERD</sequence>
<dbReference type="Proteomes" id="UP000242972">
    <property type="component" value="Unassembled WGS sequence"/>
</dbReference>
<dbReference type="Gene3D" id="3.40.50.10540">
    <property type="entry name" value="Crotonobetainyl-coa:carnitine coa-transferase, domain 1"/>
    <property type="match status" value="1"/>
</dbReference>
<comment type="caution">
    <text evidence="2">The sequence shown here is derived from an EMBL/GenBank/DDBJ whole genome shotgun (WGS) entry which is preliminary data.</text>
</comment>
<accession>A0A2T2XET0</accession>
<keyword evidence="2" id="KW-0808">Transferase</keyword>
<dbReference type="InterPro" id="IPR023606">
    <property type="entry name" value="CoA-Trfase_III_dom_1_sf"/>
</dbReference>
<dbReference type="GO" id="GO:0016740">
    <property type="term" value="F:transferase activity"/>
    <property type="evidence" value="ECO:0007669"/>
    <property type="project" value="UniProtKB-KW"/>
</dbReference>
<dbReference type="SUPFAM" id="SSF89796">
    <property type="entry name" value="CoA-transferase family III (CaiB/BaiF)"/>
    <property type="match status" value="1"/>
</dbReference>
<dbReference type="AlphaFoldDB" id="A0A2T2XET0"/>
<evidence type="ECO:0000256" key="1">
    <source>
        <dbReference type="SAM" id="MobiDB-lite"/>
    </source>
</evidence>
<dbReference type="InterPro" id="IPR050509">
    <property type="entry name" value="CoA-transferase_III"/>
</dbReference>
<dbReference type="Pfam" id="PF02515">
    <property type="entry name" value="CoA_transf_3"/>
    <property type="match status" value="1"/>
</dbReference>
<feature type="region of interest" description="Disordered" evidence="1">
    <location>
        <begin position="338"/>
        <end position="359"/>
    </location>
</feature>
<evidence type="ECO:0000313" key="2">
    <source>
        <dbReference type="EMBL" id="PSR32999.1"/>
    </source>
</evidence>
<dbReference type="InterPro" id="IPR044855">
    <property type="entry name" value="CoA-Trfase_III_dom3_sf"/>
</dbReference>
<protein>
    <submittedName>
        <fullName evidence="2">CoA transferase</fullName>
    </submittedName>
</protein>
<gene>
    <name evidence="2" type="ORF">C7B46_12155</name>
</gene>
<name>A0A2T2XET0_9FIRM</name>
<dbReference type="Gene3D" id="3.30.1540.10">
    <property type="entry name" value="formyl-coa transferase, domain 3"/>
    <property type="match status" value="1"/>
</dbReference>
<organism evidence="2 3">
    <name type="scientific">Sulfobacillus benefaciens</name>
    <dbReference type="NCBI Taxonomy" id="453960"/>
    <lineage>
        <taxon>Bacteria</taxon>
        <taxon>Bacillati</taxon>
        <taxon>Bacillota</taxon>
        <taxon>Clostridia</taxon>
        <taxon>Eubacteriales</taxon>
        <taxon>Clostridiales Family XVII. Incertae Sedis</taxon>
        <taxon>Sulfobacillus</taxon>
    </lineage>
</organism>
<evidence type="ECO:0000313" key="3">
    <source>
        <dbReference type="Proteomes" id="UP000242972"/>
    </source>
</evidence>
<reference evidence="2 3" key="1">
    <citation type="journal article" date="2014" name="BMC Genomics">
        <title>Comparison of environmental and isolate Sulfobacillus genomes reveals diverse carbon, sulfur, nitrogen, and hydrogen metabolisms.</title>
        <authorList>
            <person name="Justice N.B."/>
            <person name="Norman A."/>
            <person name="Brown C.T."/>
            <person name="Singh A."/>
            <person name="Thomas B.C."/>
            <person name="Banfield J.F."/>
        </authorList>
    </citation>
    <scope>NUCLEOTIDE SEQUENCE [LARGE SCALE GENOMIC DNA]</scope>
    <source>
        <strain evidence="2">AMDSBA4</strain>
    </source>
</reference>
<dbReference type="InterPro" id="IPR003673">
    <property type="entry name" value="CoA-Trfase_fam_III"/>
</dbReference>